<dbReference type="InterPro" id="IPR023753">
    <property type="entry name" value="FAD/NAD-binding_dom"/>
</dbReference>
<dbReference type="Pfam" id="PF07992">
    <property type="entry name" value="Pyr_redox_2"/>
    <property type="match status" value="1"/>
</dbReference>
<evidence type="ECO:0000256" key="10">
    <source>
        <dbReference type="ARBA" id="ARBA00023284"/>
    </source>
</evidence>
<keyword evidence="7 11" id="KW-0560">Oxidoreductase</keyword>
<proteinExistence type="inferred from homology"/>
<dbReference type="PRINTS" id="PR00368">
    <property type="entry name" value="FADPNR"/>
</dbReference>
<keyword evidence="9" id="KW-1015">Disulfide bond</keyword>
<keyword evidence="8 11" id="KW-0520">NAD</keyword>
<dbReference type="InterPro" id="IPR000089">
    <property type="entry name" value="Biotin_lipoyl"/>
</dbReference>
<evidence type="ECO:0000259" key="13">
    <source>
        <dbReference type="PROSITE" id="PS50968"/>
    </source>
</evidence>
<dbReference type="InterPro" id="IPR006258">
    <property type="entry name" value="Lipoamide_DH"/>
</dbReference>
<accession>A0ABR5TLH7</accession>
<evidence type="ECO:0000313" key="14">
    <source>
        <dbReference type="EMBL" id="KXB57701.1"/>
    </source>
</evidence>
<keyword evidence="10 11" id="KW-0676">Redox-active center</keyword>
<dbReference type="PROSITE" id="PS00189">
    <property type="entry name" value="LIPOYL"/>
    <property type="match status" value="1"/>
</dbReference>
<evidence type="ECO:0000256" key="5">
    <source>
        <dbReference type="ARBA" id="ARBA00022823"/>
    </source>
</evidence>
<comment type="cofactor">
    <cofactor evidence="11">
        <name>FAD</name>
        <dbReference type="ChEBI" id="CHEBI:57692"/>
    </cofactor>
    <text evidence="11">Binds 1 FAD per subunit.</text>
</comment>
<dbReference type="SUPFAM" id="SSF51905">
    <property type="entry name" value="FAD/NAD(P)-binding domain"/>
    <property type="match status" value="1"/>
</dbReference>
<evidence type="ECO:0000256" key="6">
    <source>
        <dbReference type="ARBA" id="ARBA00022827"/>
    </source>
</evidence>
<dbReference type="SUPFAM" id="SSF55424">
    <property type="entry name" value="FAD/NAD-linked reductases, dimerisation (C-terminal) domain"/>
    <property type="match status" value="1"/>
</dbReference>
<dbReference type="Gene3D" id="3.50.50.60">
    <property type="entry name" value="FAD/NAD(P)-binding domain"/>
    <property type="match status" value="2"/>
</dbReference>
<keyword evidence="3" id="KW-0963">Cytoplasm</keyword>
<dbReference type="InterPro" id="IPR003016">
    <property type="entry name" value="2-oxoA_DH_lipoyl-BS"/>
</dbReference>
<evidence type="ECO:0000256" key="4">
    <source>
        <dbReference type="ARBA" id="ARBA00022630"/>
    </source>
</evidence>
<name>A0ABR5TLH7_9BACL</name>
<comment type="caution">
    <text evidence="14">The sequence shown here is derived from an EMBL/GenBank/DDBJ whole genome shotgun (WGS) entry which is preliminary data.</text>
</comment>
<dbReference type="EMBL" id="LSDB01000036">
    <property type="protein sequence ID" value="KXB57701.1"/>
    <property type="molecule type" value="Genomic_DNA"/>
</dbReference>
<keyword evidence="4 11" id="KW-0285">Flavoprotein</keyword>
<dbReference type="Gene3D" id="3.30.390.30">
    <property type="match status" value="1"/>
</dbReference>
<feature type="compositionally biased region" description="Basic and acidic residues" evidence="12">
    <location>
        <begin position="94"/>
        <end position="109"/>
    </location>
</feature>
<dbReference type="InterPro" id="IPR004099">
    <property type="entry name" value="Pyr_nucl-diS_OxRdtase_dimer"/>
</dbReference>
<dbReference type="CDD" id="cd06849">
    <property type="entry name" value="lipoyl_domain"/>
    <property type="match status" value="1"/>
</dbReference>
<dbReference type="InterPro" id="IPR011053">
    <property type="entry name" value="Single_hybrid_motif"/>
</dbReference>
<evidence type="ECO:0000313" key="15">
    <source>
        <dbReference type="Proteomes" id="UP000070467"/>
    </source>
</evidence>
<dbReference type="EC" id="1.8.1.4" evidence="11"/>
<keyword evidence="15" id="KW-1185">Reference proteome</keyword>
<comment type="miscellaneous">
    <text evidence="11">The active site is a redox-active disulfide bond.</text>
</comment>
<dbReference type="RefSeq" id="WP_066130313.1">
    <property type="nucleotide sequence ID" value="NZ_KQ959886.1"/>
</dbReference>
<evidence type="ECO:0000256" key="11">
    <source>
        <dbReference type="RuleBase" id="RU003692"/>
    </source>
</evidence>
<reference evidence="14 15" key="1">
    <citation type="submission" date="2016-01" db="EMBL/GenBank/DDBJ databases">
        <authorList>
            <person name="Mitreva M."/>
            <person name="Pepin K.H."/>
            <person name="Mihindukulasuriya K.A."/>
            <person name="Fulton R."/>
            <person name="Fronick C."/>
            <person name="O'Laughlin M."/>
            <person name="Miner T."/>
            <person name="Herter B."/>
            <person name="Rosa B.A."/>
            <person name="Cordes M."/>
            <person name="Tomlinson C."/>
            <person name="Wollam A."/>
            <person name="Palsikar V.B."/>
            <person name="Mardis E.R."/>
            <person name="Wilson R.K."/>
        </authorList>
    </citation>
    <scope>NUCLEOTIDE SEQUENCE [LARGE SCALE GENOMIC DNA]</scope>
    <source>
        <strain evidence="14 15">KA00071</strain>
    </source>
</reference>
<dbReference type="InterPro" id="IPR036188">
    <property type="entry name" value="FAD/NAD-bd_sf"/>
</dbReference>
<feature type="region of interest" description="Disordered" evidence="12">
    <location>
        <begin position="80"/>
        <end position="116"/>
    </location>
</feature>
<gene>
    <name evidence="14" type="ORF">HMPREF1871_00821</name>
</gene>
<dbReference type="PRINTS" id="PR00411">
    <property type="entry name" value="PNDRDTASEI"/>
</dbReference>
<comment type="similarity">
    <text evidence="1 11">Belongs to the class-I pyridine nucleotide-disulfide oxidoreductase family.</text>
</comment>
<organism evidence="14 15">
    <name type="scientific">Gemelliphila asaccharolytica</name>
    <dbReference type="NCBI Taxonomy" id="502393"/>
    <lineage>
        <taxon>Bacteria</taxon>
        <taxon>Bacillati</taxon>
        <taxon>Bacillota</taxon>
        <taxon>Bacilli</taxon>
        <taxon>Bacillales</taxon>
        <taxon>Gemellaceae</taxon>
        <taxon>Gemelliphila</taxon>
    </lineage>
</organism>
<evidence type="ECO:0000256" key="7">
    <source>
        <dbReference type="ARBA" id="ARBA00023002"/>
    </source>
</evidence>
<dbReference type="InterPro" id="IPR050151">
    <property type="entry name" value="Class-I_Pyr_Nuc-Dis_Oxidored"/>
</dbReference>
<keyword evidence="5" id="KW-0450">Lipoyl</keyword>
<dbReference type="Pfam" id="PF02852">
    <property type="entry name" value="Pyr_redox_dim"/>
    <property type="match status" value="1"/>
</dbReference>
<evidence type="ECO:0000256" key="8">
    <source>
        <dbReference type="ARBA" id="ARBA00023027"/>
    </source>
</evidence>
<dbReference type="PROSITE" id="PS50968">
    <property type="entry name" value="BIOTINYL_LIPOYL"/>
    <property type="match status" value="1"/>
</dbReference>
<dbReference type="InterPro" id="IPR012999">
    <property type="entry name" value="Pyr_OxRdtase_I_AS"/>
</dbReference>
<dbReference type="InterPro" id="IPR016156">
    <property type="entry name" value="FAD/NAD-linked_Rdtase_dimer_sf"/>
</dbReference>
<dbReference type="PANTHER" id="PTHR22912">
    <property type="entry name" value="DISULFIDE OXIDOREDUCTASE"/>
    <property type="match status" value="1"/>
</dbReference>
<dbReference type="PANTHER" id="PTHR22912:SF217">
    <property type="entry name" value="DIHYDROLIPOYL DEHYDROGENASE"/>
    <property type="match status" value="1"/>
</dbReference>
<dbReference type="PROSITE" id="PS00076">
    <property type="entry name" value="PYRIDINE_REDOX_1"/>
    <property type="match status" value="1"/>
</dbReference>
<evidence type="ECO:0000256" key="12">
    <source>
        <dbReference type="SAM" id="MobiDB-lite"/>
    </source>
</evidence>
<dbReference type="Gene3D" id="2.40.50.100">
    <property type="match status" value="1"/>
</dbReference>
<dbReference type="SUPFAM" id="SSF51230">
    <property type="entry name" value="Single hybrid motif"/>
    <property type="match status" value="1"/>
</dbReference>
<dbReference type="NCBIfam" id="TIGR01350">
    <property type="entry name" value="lipoamide_DH"/>
    <property type="match status" value="1"/>
</dbReference>
<keyword evidence="6 11" id="KW-0274">FAD</keyword>
<dbReference type="Proteomes" id="UP000070467">
    <property type="component" value="Unassembled WGS sequence"/>
</dbReference>
<protein>
    <recommendedName>
        <fullName evidence="2 11">Dihydrolipoyl dehydrogenase</fullName>
        <ecNumber evidence="11">1.8.1.4</ecNumber>
    </recommendedName>
</protein>
<evidence type="ECO:0000256" key="1">
    <source>
        <dbReference type="ARBA" id="ARBA00007532"/>
    </source>
</evidence>
<feature type="domain" description="Lipoyl-binding" evidence="13">
    <location>
        <begin position="2"/>
        <end position="77"/>
    </location>
</feature>
<comment type="catalytic activity">
    <reaction evidence="11">
        <text>N(6)-[(R)-dihydrolipoyl]-L-lysyl-[protein] + NAD(+) = N(6)-[(R)-lipoyl]-L-lysyl-[protein] + NADH + H(+)</text>
        <dbReference type="Rhea" id="RHEA:15045"/>
        <dbReference type="Rhea" id="RHEA-COMP:10474"/>
        <dbReference type="Rhea" id="RHEA-COMP:10475"/>
        <dbReference type="ChEBI" id="CHEBI:15378"/>
        <dbReference type="ChEBI" id="CHEBI:57540"/>
        <dbReference type="ChEBI" id="CHEBI:57945"/>
        <dbReference type="ChEBI" id="CHEBI:83099"/>
        <dbReference type="ChEBI" id="CHEBI:83100"/>
        <dbReference type="EC" id="1.8.1.4"/>
    </reaction>
</comment>
<evidence type="ECO:0000256" key="2">
    <source>
        <dbReference type="ARBA" id="ARBA00016961"/>
    </source>
</evidence>
<evidence type="ECO:0000256" key="3">
    <source>
        <dbReference type="ARBA" id="ARBA00022490"/>
    </source>
</evidence>
<sequence>MAVEVIMPKAGSEMEEGEIVQWFKKEGDEVKEGDVLLEIVTDKVNMEIEAEASGTLLKILHKAGETVPVVETIAWIGKPGEEIPGGESTSSSEVAKEVVKDIPAPEKTETPAPQKRQRKGEFDVCVIGGGPAGYVAAIKASQLGGKVALVENLQLGGTCLNRGCIPTKTFLHNAEIINHIKSARERGIKLVNDAFSVDMKKTVEVKNKVAKTLSGGVAGLLKSYGVKVYKGIGKLTVDKKVLVNDTETIDADKVILAGGSKVSRINIPGMENEKVLTSDEILDIEEVPSRLVVIGGGVIGSELGQTFQTFGSKVTIVEMADRIIANMDKDASAVLEKQLKKQGVEILTSSKLLEIKDNGKDLTVKIEGKKDIIADRVLLSIGRVPDNTCLGELKDKFEMERGRVKVNDYMETNIEGIYAPGDINGRKMLAHSAFKMGEVAAENAMGHVKKVDLKATPAAIYTHPEIAMVGLTEEQAREKYDIKVGRFNFAANGRSLASNQGEGFVKVIMDTKYREILGIHIAGPVAAELINEGSTLIQTEMTIDDVMDVIHGHPTYSEALYEAMADCIDMCIHAPKKKNKK</sequence>
<dbReference type="Pfam" id="PF00364">
    <property type="entry name" value="Biotin_lipoyl"/>
    <property type="match status" value="1"/>
</dbReference>
<evidence type="ECO:0000256" key="9">
    <source>
        <dbReference type="ARBA" id="ARBA00023157"/>
    </source>
</evidence>